<proteinExistence type="predicted"/>
<dbReference type="InterPro" id="IPR029069">
    <property type="entry name" value="HotDog_dom_sf"/>
</dbReference>
<gene>
    <name evidence="1" type="ORF">HIU99_03855</name>
</gene>
<dbReference type="Gene3D" id="3.10.129.10">
    <property type="entry name" value="Hotdog Thioesterase"/>
    <property type="match status" value="1"/>
</dbReference>
<sequence length="137" mass="15723">MSFQTLRSVKFQDCDPAGIVFYPRYFEMLDEAVEDWLLQAGTWHYPSDGNAFEAGPQIARIEVEFHRPSRLGDQLVFELRLQGFDERRMKISASVFSGNEQRLRAFLDLGWTGNERSEGGARLPSLLQHKLARTIDA</sequence>
<comment type="caution">
    <text evidence="1">The sequence shown here is derived from an EMBL/GenBank/DDBJ whole genome shotgun (WGS) entry which is preliminary data.</text>
</comment>
<evidence type="ECO:0000313" key="2">
    <source>
        <dbReference type="Proteomes" id="UP000567186"/>
    </source>
</evidence>
<dbReference type="EMBL" id="JABCKY010000001">
    <property type="protein sequence ID" value="NMT62725.1"/>
    <property type="molecule type" value="Genomic_DNA"/>
</dbReference>
<dbReference type="CDD" id="cd00586">
    <property type="entry name" value="4HBT"/>
    <property type="match status" value="1"/>
</dbReference>
<dbReference type="AlphaFoldDB" id="A0A7Y0NJU0"/>
<accession>A0A7Y0NJU0</accession>
<dbReference type="RefSeq" id="WP_135954091.1">
    <property type="nucleotide sequence ID" value="NZ_JABCKY010000001.1"/>
</dbReference>
<keyword evidence="2" id="KW-1185">Reference proteome</keyword>
<dbReference type="Proteomes" id="UP000567186">
    <property type="component" value="Unassembled WGS sequence"/>
</dbReference>
<dbReference type="Pfam" id="PF13279">
    <property type="entry name" value="4HBT_2"/>
    <property type="match status" value="1"/>
</dbReference>
<dbReference type="OrthoDB" id="9799036at2"/>
<name>A0A7Y0NJU0_9GAMM</name>
<reference evidence="1 2" key="1">
    <citation type="submission" date="2020-04" db="EMBL/GenBank/DDBJ databases">
        <title>Marinobacter oceani sp. nov., isolated from marine solar saltern.</title>
        <authorList>
            <person name="Chen X.-Y."/>
        </authorList>
    </citation>
    <scope>NUCLEOTIDE SEQUENCE [LARGE SCALE GENOMIC DNA]</scope>
    <source>
        <strain evidence="1 2">W62</strain>
    </source>
</reference>
<protein>
    <submittedName>
        <fullName evidence="1">Acyl-CoA thioesterase</fullName>
    </submittedName>
</protein>
<organism evidence="1 2">
    <name type="scientific">Marinobacter orientalis</name>
    <dbReference type="NCBI Taxonomy" id="1928859"/>
    <lineage>
        <taxon>Bacteria</taxon>
        <taxon>Pseudomonadati</taxon>
        <taxon>Pseudomonadota</taxon>
        <taxon>Gammaproteobacteria</taxon>
        <taxon>Pseudomonadales</taxon>
        <taxon>Marinobacteraceae</taxon>
        <taxon>Marinobacter</taxon>
    </lineage>
</organism>
<evidence type="ECO:0000313" key="1">
    <source>
        <dbReference type="EMBL" id="NMT62725.1"/>
    </source>
</evidence>
<dbReference type="SUPFAM" id="SSF54637">
    <property type="entry name" value="Thioesterase/thiol ester dehydrase-isomerase"/>
    <property type="match status" value="1"/>
</dbReference>